<dbReference type="CDD" id="cd00056">
    <property type="entry name" value="ENDO3c"/>
    <property type="match status" value="1"/>
</dbReference>
<comment type="similarity">
    <text evidence="1">Belongs to the alkylbase DNA glycosidase AlkA family.</text>
</comment>
<proteinExistence type="inferred from homology"/>
<dbReference type="SUPFAM" id="SSF48150">
    <property type="entry name" value="DNA-glycosylase"/>
    <property type="match status" value="1"/>
</dbReference>
<dbReference type="GO" id="GO:0032131">
    <property type="term" value="F:alkylated DNA binding"/>
    <property type="evidence" value="ECO:0007669"/>
    <property type="project" value="TreeGrafter"/>
</dbReference>
<dbReference type="InterPro" id="IPR011257">
    <property type="entry name" value="DNA_glycosylase"/>
</dbReference>
<dbReference type="InterPro" id="IPR051912">
    <property type="entry name" value="Alkylbase_DNA_Glycosylase/TA"/>
</dbReference>
<evidence type="ECO:0000256" key="4">
    <source>
        <dbReference type="SAM" id="MobiDB-lite"/>
    </source>
</evidence>
<keyword evidence="2" id="KW-0227">DNA damage</keyword>
<dbReference type="InterPro" id="IPR000035">
    <property type="entry name" value="Alkylbase_DNA_glycsylse_CS"/>
</dbReference>
<dbReference type="Gene3D" id="1.10.340.30">
    <property type="entry name" value="Hypothetical protein, domain 2"/>
    <property type="match status" value="1"/>
</dbReference>
<evidence type="ECO:0000256" key="1">
    <source>
        <dbReference type="ARBA" id="ARBA00010817"/>
    </source>
</evidence>
<sequence length="362" mass="40888">MGAITRSNKSGAKTAENTSQVYLLASDIPNDIKISSTDSKVTKPKSKLNPKPSKASSSSSSSSSSPKKVLPKSKKSIEEFMDRENIPLDLALPQKFIDYHTPLFIDGLKFCISQDPTLYPVVVRQNFEGFGSKDFDKKLQQADDDRIHFIWYSLIRSVIAQQVSGAAAKSIENKFKNLFNEGEVPTAKRTREMSLEQLKSAGISGPKVKYVEHISQVFTDPSSKLCDLSFYANATVEEVYEEVCKLKGIGIWSAKMFALFTLEEMDVFAEDDLGVARGMAKYLEQRPEMLLQVKSAAKGDEDKQKRLKKRSKFFNKDNSKRTWNPVHDVYVLDIAEKFKPYRSAFMMILWRLSSTNIDVLEI</sequence>
<dbReference type="GO" id="GO:0006285">
    <property type="term" value="P:base-excision repair, AP site formation"/>
    <property type="evidence" value="ECO:0007669"/>
    <property type="project" value="UniProtKB-ARBA"/>
</dbReference>
<dbReference type="PANTHER" id="PTHR43003">
    <property type="entry name" value="DNA-3-METHYLADENINE GLYCOSYLASE"/>
    <property type="match status" value="1"/>
</dbReference>
<dbReference type="PROSITE" id="PS00516">
    <property type="entry name" value="ALKYLBASE_DNA_GLYCOS"/>
    <property type="match status" value="1"/>
</dbReference>
<dbReference type="GeneID" id="5233051"/>
<organism evidence="6 7">
    <name type="scientific">Lodderomyces elongisporus (strain ATCC 11503 / CBS 2605 / JCM 1781 / NBRC 1676 / NRRL YB-4239)</name>
    <name type="common">Yeast</name>
    <name type="synonym">Saccharomyces elongisporus</name>
    <dbReference type="NCBI Taxonomy" id="379508"/>
    <lineage>
        <taxon>Eukaryota</taxon>
        <taxon>Fungi</taxon>
        <taxon>Dikarya</taxon>
        <taxon>Ascomycota</taxon>
        <taxon>Saccharomycotina</taxon>
        <taxon>Pichiomycetes</taxon>
        <taxon>Debaryomycetaceae</taxon>
        <taxon>Candida/Lodderomyces clade</taxon>
        <taxon>Lodderomyces</taxon>
    </lineage>
</organism>
<reference evidence="6 7" key="1">
    <citation type="journal article" date="2009" name="Nature">
        <title>Evolution of pathogenicity and sexual reproduction in eight Candida genomes.</title>
        <authorList>
            <person name="Butler G."/>
            <person name="Rasmussen M.D."/>
            <person name="Lin M.F."/>
            <person name="Santos M.A."/>
            <person name="Sakthikumar S."/>
            <person name="Munro C.A."/>
            <person name="Rheinbay E."/>
            <person name="Grabherr M."/>
            <person name="Forche A."/>
            <person name="Reedy J.L."/>
            <person name="Agrafioti I."/>
            <person name="Arnaud M.B."/>
            <person name="Bates S."/>
            <person name="Brown A.J."/>
            <person name="Brunke S."/>
            <person name="Costanzo M.C."/>
            <person name="Fitzpatrick D.A."/>
            <person name="de Groot P.W."/>
            <person name="Harris D."/>
            <person name="Hoyer L.L."/>
            <person name="Hube B."/>
            <person name="Klis F.M."/>
            <person name="Kodira C."/>
            <person name="Lennard N."/>
            <person name="Logue M.E."/>
            <person name="Martin R."/>
            <person name="Neiman A.M."/>
            <person name="Nikolaou E."/>
            <person name="Quail M.A."/>
            <person name="Quinn J."/>
            <person name="Santos M.C."/>
            <person name="Schmitzberger F.F."/>
            <person name="Sherlock G."/>
            <person name="Shah P."/>
            <person name="Silverstein K.A."/>
            <person name="Skrzypek M.S."/>
            <person name="Soll D."/>
            <person name="Staggs R."/>
            <person name="Stansfield I."/>
            <person name="Stumpf M.P."/>
            <person name="Sudbery P.E."/>
            <person name="Srikantha T."/>
            <person name="Zeng Q."/>
            <person name="Berman J."/>
            <person name="Berriman M."/>
            <person name="Heitman J."/>
            <person name="Gow N.A."/>
            <person name="Lorenz M.C."/>
            <person name="Birren B.W."/>
            <person name="Kellis M."/>
            <person name="Cuomo C.A."/>
        </authorList>
    </citation>
    <scope>NUCLEOTIDE SEQUENCE [LARGE SCALE GENOMIC DNA]</scope>
    <source>
        <strain evidence="7">ATCC 11503 / BCRC 21390 / CBS 2605 / JCM 1781 / NBRC 1676 / NRRL YB-4239</strain>
    </source>
</reference>
<dbReference type="InParanoid" id="A5DYG6"/>
<dbReference type="InterPro" id="IPR003265">
    <property type="entry name" value="HhH-GPD_domain"/>
</dbReference>
<dbReference type="EMBL" id="CH981526">
    <property type="protein sequence ID" value="EDK44224.1"/>
    <property type="molecule type" value="Genomic_DNA"/>
</dbReference>
<dbReference type="AlphaFoldDB" id="A5DYG6"/>
<dbReference type="FunCoup" id="A5DYG6">
    <property type="interactions" value="59"/>
</dbReference>
<dbReference type="GO" id="GO:0006307">
    <property type="term" value="P:DNA alkylation repair"/>
    <property type="evidence" value="ECO:0007669"/>
    <property type="project" value="TreeGrafter"/>
</dbReference>
<gene>
    <name evidence="6" type="ORF">LELG_02403</name>
</gene>
<dbReference type="GO" id="GO:0043916">
    <property type="term" value="F:DNA-7-methylguanine glycosylase activity"/>
    <property type="evidence" value="ECO:0007669"/>
    <property type="project" value="TreeGrafter"/>
</dbReference>
<dbReference type="Pfam" id="PF00730">
    <property type="entry name" value="HhH-GPD"/>
    <property type="match status" value="1"/>
</dbReference>
<evidence type="ECO:0000256" key="2">
    <source>
        <dbReference type="ARBA" id="ARBA00022763"/>
    </source>
</evidence>
<evidence type="ECO:0000259" key="5">
    <source>
        <dbReference type="SMART" id="SM00478"/>
    </source>
</evidence>
<feature type="region of interest" description="Disordered" evidence="4">
    <location>
        <begin position="34"/>
        <end position="74"/>
    </location>
</feature>
<dbReference type="HOGENOM" id="CLU_000445_72_4_1"/>
<dbReference type="OMA" id="FMFILWR"/>
<dbReference type="OrthoDB" id="415889at2759"/>
<dbReference type="eggNOG" id="KOG1918">
    <property type="taxonomic scope" value="Eukaryota"/>
</dbReference>
<accession>A5DYG6</accession>
<evidence type="ECO:0000256" key="3">
    <source>
        <dbReference type="ARBA" id="ARBA00023204"/>
    </source>
</evidence>
<protein>
    <recommendedName>
        <fullName evidence="5">HhH-GPD domain-containing protein</fullName>
    </recommendedName>
</protein>
<dbReference type="GO" id="GO:0005634">
    <property type="term" value="C:nucleus"/>
    <property type="evidence" value="ECO:0007669"/>
    <property type="project" value="TreeGrafter"/>
</dbReference>
<dbReference type="Gene3D" id="1.10.1670.40">
    <property type="match status" value="1"/>
</dbReference>
<evidence type="ECO:0000313" key="7">
    <source>
        <dbReference type="Proteomes" id="UP000001996"/>
    </source>
</evidence>
<dbReference type="GO" id="GO:0008725">
    <property type="term" value="F:DNA-3-methyladenine glycosylase activity"/>
    <property type="evidence" value="ECO:0007669"/>
    <property type="project" value="TreeGrafter"/>
</dbReference>
<dbReference type="SMART" id="SM00478">
    <property type="entry name" value="ENDO3c"/>
    <property type="match status" value="1"/>
</dbReference>
<dbReference type="STRING" id="379508.A5DYG6"/>
<dbReference type="Proteomes" id="UP000001996">
    <property type="component" value="Unassembled WGS sequence"/>
</dbReference>
<keyword evidence="3" id="KW-0234">DNA repair</keyword>
<feature type="compositionally biased region" description="Low complexity" evidence="4">
    <location>
        <begin position="49"/>
        <end position="68"/>
    </location>
</feature>
<feature type="domain" description="HhH-GPD" evidence="5">
    <location>
        <begin position="159"/>
        <end position="307"/>
    </location>
</feature>
<evidence type="ECO:0000313" key="6">
    <source>
        <dbReference type="EMBL" id="EDK44224.1"/>
    </source>
</evidence>
<dbReference type="PANTHER" id="PTHR43003:SF5">
    <property type="entry name" value="DNA-3-METHYLADENINE GLYCOSYLASE"/>
    <property type="match status" value="1"/>
</dbReference>
<dbReference type="GO" id="GO:0032993">
    <property type="term" value="C:protein-DNA complex"/>
    <property type="evidence" value="ECO:0007669"/>
    <property type="project" value="TreeGrafter"/>
</dbReference>
<dbReference type="KEGG" id="lel:PVL30_003248"/>
<name>A5DYG6_LODEL</name>
<keyword evidence="7" id="KW-1185">Reference proteome</keyword>
<dbReference type="VEuPathDB" id="FungiDB:LELG_02403"/>